<keyword evidence="1" id="KW-1133">Transmembrane helix</keyword>
<proteinExistence type="predicted"/>
<evidence type="ECO:0000313" key="2">
    <source>
        <dbReference type="EMBL" id="OGM60360.1"/>
    </source>
</evidence>
<dbReference type="Proteomes" id="UP000176404">
    <property type="component" value="Unassembled WGS sequence"/>
</dbReference>
<evidence type="ECO:0000313" key="3">
    <source>
        <dbReference type="Proteomes" id="UP000176404"/>
    </source>
</evidence>
<dbReference type="AlphaFoldDB" id="A0A1F8B8V1"/>
<name>A0A1F8B8V1_9BACT</name>
<organism evidence="2 3">
    <name type="scientific">Candidatus Woesebacteria bacterium RIFCSPLOWO2_01_FULL_39_10b</name>
    <dbReference type="NCBI Taxonomy" id="1802517"/>
    <lineage>
        <taxon>Bacteria</taxon>
        <taxon>Candidatus Woeseibacteriota</taxon>
    </lineage>
</organism>
<dbReference type="STRING" id="1802517.A2892_03415"/>
<comment type="caution">
    <text evidence="2">The sequence shown here is derived from an EMBL/GenBank/DDBJ whole genome shotgun (WGS) entry which is preliminary data.</text>
</comment>
<reference evidence="2 3" key="1">
    <citation type="journal article" date="2016" name="Nat. Commun.">
        <title>Thousands of microbial genomes shed light on interconnected biogeochemical processes in an aquifer system.</title>
        <authorList>
            <person name="Anantharaman K."/>
            <person name="Brown C.T."/>
            <person name="Hug L.A."/>
            <person name="Sharon I."/>
            <person name="Castelle C.J."/>
            <person name="Probst A.J."/>
            <person name="Thomas B.C."/>
            <person name="Singh A."/>
            <person name="Wilkins M.J."/>
            <person name="Karaoz U."/>
            <person name="Brodie E.L."/>
            <person name="Williams K.H."/>
            <person name="Hubbard S.S."/>
            <person name="Banfield J.F."/>
        </authorList>
    </citation>
    <scope>NUCLEOTIDE SEQUENCE [LARGE SCALE GENOMIC DNA]</scope>
</reference>
<feature type="transmembrane region" description="Helical" evidence="1">
    <location>
        <begin position="38"/>
        <end position="58"/>
    </location>
</feature>
<accession>A0A1F8B8V1</accession>
<keyword evidence="1" id="KW-0812">Transmembrane</keyword>
<evidence type="ECO:0000256" key="1">
    <source>
        <dbReference type="SAM" id="Phobius"/>
    </source>
</evidence>
<gene>
    <name evidence="2" type="ORF">A2892_03415</name>
</gene>
<sequence length="114" mass="12339">MKKLAQFGHIYPPPGVSKFQEGNITGLPLFLNVILKSLIVIASIYALFNFVIAGYSFISAGGDSKKVHDAQSKIWQTILGLFIVAGSFVIASIIGLLIFDDANAILQIRIFGPE</sequence>
<keyword evidence="1" id="KW-0472">Membrane</keyword>
<feature type="transmembrane region" description="Helical" evidence="1">
    <location>
        <begin position="78"/>
        <end position="99"/>
    </location>
</feature>
<protein>
    <submittedName>
        <fullName evidence="2">Uncharacterized protein</fullName>
    </submittedName>
</protein>
<dbReference type="EMBL" id="MGHD01000005">
    <property type="protein sequence ID" value="OGM60360.1"/>
    <property type="molecule type" value="Genomic_DNA"/>
</dbReference>